<dbReference type="InterPro" id="IPR018310">
    <property type="entry name" value="Put_endonuclease_Z1-dom"/>
</dbReference>
<dbReference type="Pfam" id="PF10593">
    <property type="entry name" value="Z1"/>
    <property type="match status" value="1"/>
</dbReference>
<keyword evidence="4" id="KW-1185">Reference proteome</keyword>
<organism evidence="3 4">
    <name type="scientific">Rhodovastum atsumiense</name>
    <dbReference type="NCBI Taxonomy" id="504468"/>
    <lineage>
        <taxon>Bacteria</taxon>
        <taxon>Pseudomonadati</taxon>
        <taxon>Pseudomonadota</taxon>
        <taxon>Alphaproteobacteria</taxon>
        <taxon>Acetobacterales</taxon>
        <taxon>Acetobacteraceae</taxon>
        <taxon>Rhodovastum</taxon>
    </lineage>
</organism>
<accession>A0A5M6IU23</accession>
<protein>
    <recommendedName>
        <fullName evidence="2">Putative endonuclease Z1 domain-containing protein</fullName>
    </recommendedName>
</protein>
<sequence>MATVRVVGTEPLLPHWTDRMGPESWPHWGRLQATLRANPRWKPHQIESVTSESLRVLRHLRDPLRPAPFQGRGLVVGYVQSGKTANYTAVAARAVDAGYRIVIVLSGIHDSLRTQTQLRLERELVGSQAGIGGTDGPGREWGLLTTATEDFRECDPGVLQSDAAFLVVAKKNVSVLARLDRWLEAAQPFLSDRAVLLIDDEADQASINTRGNRASDPAVCEDEEDDGPPPSRTNELIRSILGRIPKASYVAYTATPFANLLVNPAAADREVGDDLFPRDFVVQLPRPDGYTGTEELFGASAQGRDVLRPVPDDDVRALRPARRRKSAEVVLQAEQGALPGSLREAILAFCVAGGVRSLRPSLDGQPHTMLVHVSQRIEDQERIADAIREQVELWREADRQGQRLEPLFQEAWEAFRASVDAPADDAAVVRASIAVMRRLVILVLNSVTGEDLEYEEKPGRHIVAVGGNRLSRGLTLEGLTVSYFLRTTAMCDTLLQMARWYGYRSGYEDLIRIWTTDGIARWFSELALVEQSMRDSIVALGRAGRRPDQMAIRLRGHSSLLLTARNKSSMAVARQDSWSGEHPQTVLLPLSDPGRLQANRALADGFLASLPAALPCHGGLLLRDVAPEAVCDFLRAYWVHEEVVAFRSDLLADWIAERAAAGELTDWSVFVASPGEAPRQASIGGLRVGLARRSRVSSESIGILTDPRHEGVDLPDGPDAYRRAGGSYDADAMRGARPPTQGLLIVYPLDPEPLGVTSTDAVIALALSLPNTSDSATKWIVNSGVSDG</sequence>
<reference evidence="3 4" key="1">
    <citation type="submission" date="2019-09" db="EMBL/GenBank/DDBJ databases">
        <title>Genome sequence of Rhodovastum atsumiense, a diverse member of the Acetobacteraceae family of non-sulfur purple photosynthetic bacteria.</title>
        <authorList>
            <person name="Meyer T."/>
            <person name="Kyndt J."/>
        </authorList>
    </citation>
    <scope>NUCLEOTIDE SEQUENCE [LARGE SCALE GENOMIC DNA]</scope>
    <source>
        <strain evidence="3 4">DSM 21279</strain>
    </source>
</reference>
<dbReference type="Proteomes" id="UP000325255">
    <property type="component" value="Unassembled WGS sequence"/>
</dbReference>
<name>A0A5M6IU23_9PROT</name>
<proteinExistence type="predicted"/>
<evidence type="ECO:0000256" key="1">
    <source>
        <dbReference type="SAM" id="MobiDB-lite"/>
    </source>
</evidence>
<feature type="domain" description="Putative endonuclease Z1" evidence="2">
    <location>
        <begin position="341"/>
        <end position="560"/>
    </location>
</feature>
<dbReference type="EMBL" id="VWPK01000017">
    <property type="protein sequence ID" value="KAA5611816.1"/>
    <property type="molecule type" value="Genomic_DNA"/>
</dbReference>
<comment type="caution">
    <text evidence="3">The sequence shown here is derived from an EMBL/GenBank/DDBJ whole genome shotgun (WGS) entry which is preliminary data.</text>
</comment>
<evidence type="ECO:0000313" key="3">
    <source>
        <dbReference type="EMBL" id="KAA5611816.1"/>
    </source>
</evidence>
<evidence type="ECO:0000313" key="4">
    <source>
        <dbReference type="Proteomes" id="UP000325255"/>
    </source>
</evidence>
<evidence type="ECO:0000259" key="2">
    <source>
        <dbReference type="Pfam" id="PF10593"/>
    </source>
</evidence>
<dbReference type="AlphaFoldDB" id="A0A5M6IU23"/>
<gene>
    <name evidence="3" type="ORF">F1189_12315</name>
</gene>
<dbReference type="OrthoDB" id="436461at2"/>
<feature type="region of interest" description="Disordered" evidence="1">
    <location>
        <begin position="207"/>
        <end position="233"/>
    </location>
</feature>
<dbReference type="RefSeq" id="WP_150041050.1">
    <property type="nucleotide sequence ID" value="NZ_OW485605.1"/>
</dbReference>